<proteinExistence type="predicted"/>
<sequence length="372" mass="39589">MPIRLGVVGLSKNRGWAASNLIPPIFASPLSDSFTLTALIGSSPASAAASADHFSELAKREVKAYHGSTEAISADPDVDVVVVSVKVTEHVDAVMPAIKAGKNVFVEWPLGKNLAEARTIAQAARERGVRTMVGLQGWQGPPYVKARESDLLGTGKIGRVISTSWNGMYICNCYPMVRRVVLNICLGGTYLDILIAHALSAMTFVLGKLHRVSATTVSGFPEIRVASSFTAVNGKTLPNDLPDQWALTGIFTSGALFSASWLSLGASLAPGQPALAWEIVGTQGKIRVEATRPATAHGPCVHPPDTVFLNGERVDFEEENVAQTTTGRAWEAFASGVKGSYPTFEDAVQLHQLVEAIKKSDVEGRAVDVNEI</sequence>
<reference evidence="1" key="1">
    <citation type="submission" date="2021-02" db="EMBL/GenBank/DDBJ databases">
        <authorList>
            <consortium name="DOE Joint Genome Institute"/>
            <person name="Ahrendt S."/>
            <person name="Looney B.P."/>
            <person name="Miyauchi S."/>
            <person name="Morin E."/>
            <person name="Drula E."/>
            <person name="Courty P.E."/>
            <person name="Chicoki N."/>
            <person name="Fauchery L."/>
            <person name="Kohler A."/>
            <person name="Kuo A."/>
            <person name="Labutti K."/>
            <person name="Pangilinan J."/>
            <person name="Lipzen A."/>
            <person name="Riley R."/>
            <person name="Andreopoulos W."/>
            <person name="He G."/>
            <person name="Johnson J."/>
            <person name="Barry K.W."/>
            <person name="Grigoriev I.V."/>
            <person name="Nagy L."/>
            <person name="Hibbett D."/>
            <person name="Henrissat B."/>
            <person name="Matheny P.B."/>
            <person name="Labbe J."/>
            <person name="Martin F."/>
        </authorList>
    </citation>
    <scope>NUCLEOTIDE SEQUENCE</scope>
    <source>
        <strain evidence="1">EC-137</strain>
    </source>
</reference>
<accession>A0ACB8Q9L7</accession>
<organism evidence="1 2">
    <name type="scientific">Vararia minispora EC-137</name>
    <dbReference type="NCBI Taxonomy" id="1314806"/>
    <lineage>
        <taxon>Eukaryota</taxon>
        <taxon>Fungi</taxon>
        <taxon>Dikarya</taxon>
        <taxon>Basidiomycota</taxon>
        <taxon>Agaricomycotina</taxon>
        <taxon>Agaricomycetes</taxon>
        <taxon>Russulales</taxon>
        <taxon>Lachnocladiaceae</taxon>
        <taxon>Vararia</taxon>
    </lineage>
</organism>
<evidence type="ECO:0000313" key="1">
    <source>
        <dbReference type="EMBL" id="KAI0028483.1"/>
    </source>
</evidence>
<dbReference type="Proteomes" id="UP000814128">
    <property type="component" value="Unassembled WGS sequence"/>
</dbReference>
<comment type="caution">
    <text evidence="1">The sequence shown here is derived from an EMBL/GenBank/DDBJ whole genome shotgun (WGS) entry which is preliminary data.</text>
</comment>
<keyword evidence="2" id="KW-1185">Reference proteome</keyword>
<name>A0ACB8Q9L7_9AGAM</name>
<reference evidence="1" key="2">
    <citation type="journal article" date="2022" name="New Phytol.">
        <title>Evolutionary transition to the ectomycorrhizal habit in the genomes of a hyperdiverse lineage of mushroom-forming fungi.</title>
        <authorList>
            <person name="Looney B."/>
            <person name="Miyauchi S."/>
            <person name="Morin E."/>
            <person name="Drula E."/>
            <person name="Courty P.E."/>
            <person name="Kohler A."/>
            <person name="Kuo A."/>
            <person name="LaButti K."/>
            <person name="Pangilinan J."/>
            <person name="Lipzen A."/>
            <person name="Riley R."/>
            <person name="Andreopoulos W."/>
            <person name="He G."/>
            <person name="Johnson J."/>
            <person name="Nolan M."/>
            <person name="Tritt A."/>
            <person name="Barry K.W."/>
            <person name="Grigoriev I.V."/>
            <person name="Nagy L.G."/>
            <person name="Hibbett D."/>
            <person name="Henrissat B."/>
            <person name="Matheny P.B."/>
            <person name="Labbe J."/>
            <person name="Martin F.M."/>
        </authorList>
    </citation>
    <scope>NUCLEOTIDE SEQUENCE</scope>
    <source>
        <strain evidence="1">EC-137</strain>
    </source>
</reference>
<dbReference type="EMBL" id="MU273748">
    <property type="protein sequence ID" value="KAI0028483.1"/>
    <property type="molecule type" value="Genomic_DNA"/>
</dbReference>
<protein>
    <submittedName>
        <fullName evidence="1">Uncharacterized protein</fullName>
    </submittedName>
</protein>
<evidence type="ECO:0000313" key="2">
    <source>
        <dbReference type="Proteomes" id="UP000814128"/>
    </source>
</evidence>
<gene>
    <name evidence="1" type="ORF">K488DRAFT_58446</name>
</gene>